<feature type="compositionally biased region" description="Basic and acidic residues" evidence="1">
    <location>
        <begin position="22"/>
        <end position="31"/>
    </location>
</feature>
<feature type="compositionally biased region" description="Polar residues" evidence="1">
    <location>
        <begin position="335"/>
        <end position="346"/>
    </location>
</feature>
<feature type="compositionally biased region" description="Polar residues" evidence="1">
    <location>
        <begin position="227"/>
        <end position="238"/>
    </location>
</feature>
<accession>A0A0N1H824</accession>
<sequence>MGKNDTIPAQLSSIRLVPSQDDEGHRREDPAKLSSEPTVRQIAAPTPRRKIPSFQFDFSSPNLGESAVTPPEPSHESSETERRRRDHARSSSHAVPWSLPGQPLRSNPVEPAGPSVIPQYSPHPFNESRFSRNTSSLSEGASPPSPAADKSFFSPTTAEDDSPQDDSSSSEARSAVQPISYHASAEIDSSPPPLALRREERAISSPRTPPTPSAWRSFFAAPPLPQSRFSASTTSPAAGTQEFPETPSPPGLSGSDSDSDDSFDGTSLPGLVALPETIATTIPRRTNSSSSALYGHSFPTTQLEAIEEDEVYPSSPPAVPPPLPTRSPKRPGTSELHSPTSVRSSTSTDYAYPMAISTANALAAAAGGLDPESGRSSLRLHTPPPVAGPRRQNRLSTPPQIPPLPPFDHNTSALQRLFSYYPSPRLPTETPHLDQQPFPRSVQLWSPASSILTFHSVRGPQGERFSQLRDKRQSHGVYWADGTVKKPHRWCGIRGMSWKMWAVILVVLVLVFGVTAVGVGVGLSSRNGGHGKGGSNAGFDDLNNGGDQGAGNGGNQAQFPAGVFKIMTNLANVTTSCTNVSATWNCAPGAGQTFWDAGANSSAVTVVWKIRQANLTEGLEGNGFVVTSADDPFALRFRNVSITLRETGGENEHWGFETRVRKRVRPSVDITGRNVAVECDYNSVTLRARLFTRRQSDAGLAGGEGAWPGAVETEESSEIEGSCAEVRNGVRSDDVDVGVGPGQCSCAYRNFDPGDE</sequence>
<dbReference type="Proteomes" id="UP000038010">
    <property type="component" value="Unassembled WGS sequence"/>
</dbReference>
<reference evidence="3 4" key="1">
    <citation type="submission" date="2015-06" db="EMBL/GenBank/DDBJ databases">
        <title>Draft genome of the ant-associated black yeast Phialophora attae CBS 131958.</title>
        <authorList>
            <person name="Moreno L.F."/>
            <person name="Stielow B.J."/>
            <person name="de Hoog S."/>
            <person name="Vicente V.A."/>
            <person name="Weiss V.A."/>
            <person name="de Vries M."/>
            <person name="Cruz L.M."/>
            <person name="Souza E.M."/>
        </authorList>
    </citation>
    <scope>NUCLEOTIDE SEQUENCE [LARGE SCALE GENOMIC DNA]</scope>
    <source>
        <strain evidence="3 4">CBS 131958</strain>
    </source>
</reference>
<dbReference type="AlphaFoldDB" id="A0A0N1H824"/>
<evidence type="ECO:0000313" key="3">
    <source>
        <dbReference type="EMBL" id="KPI42870.1"/>
    </source>
</evidence>
<name>A0A0N1H824_9EURO</name>
<feature type="region of interest" description="Disordered" evidence="1">
    <location>
        <begin position="367"/>
        <end position="408"/>
    </location>
</feature>
<feature type="compositionally biased region" description="Basic and acidic residues" evidence="1">
    <location>
        <begin position="73"/>
        <end position="83"/>
    </location>
</feature>
<keyword evidence="2" id="KW-0472">Membrane</keyword>
<gene>
    <name evidence="3" type="ORF">AB675_2077</name>
</gene>
<comment type="caution">
    <text evidence="3">The sequence shown here is derived from an EMBL/GenBank/DDBJ whole genome shotgun (WGS) entry which is preliminary data.</text>
</comment>
<keyword evidence="4" id="KW-1185">Reference proteome</keyword>
<dbReference type="STRING" id="1664694.A0A0N1H824"/>
<keyword evidence="2" id="KW-0812">Transmembrane</keyword>
<feature type="region of interest" description="Disordered" evidence="1">
    <location>
        <begin position="1"/>
        <end position="346"/>
    </location>
</feature>
<feature type="transmembrane region" description="Helical" evidence="2">
    <location>
        <begin position="500"/>
        <end position="523"/>
    </location>
</feature>
<dbReference type="RefSeq" id="XP_018002833.1">
    <property type="nucleotide sequence ID" value="XM_018142018.1"/>
</dbReference>
<feature type="region of interest" description="Disordered" evidence="1">
    <location>
        <begin position="525"/>
        <end position="554"/>
    </location>
</feature>
<protein>
    <submittedName>
        <fullName evidence="3">Uncharacterized protein</fullName>
    </submittedName>
</protein>
<dbReference type="EMBL" id="LFJN01000006">
    <property type="protein sequence ID" value="KPI42870.1"/>
    <property type="molecule type" value="Genomic_DNA"/>
</dbReference>
<proteinExistence type="predicted"/>
<evidence type="ECO:0000256" key="1">
    <source>
        <dbReference type="SAM" id="MobiDB-lite"/>
    </source>
</evidence>
<evidence type="ECO:0000256" key="2">
    <source>
        <dbReference type="SAM" id="Phobius"/>
    </source>
</evidence>
<feature type="compositionally biased region" description="Pro residues" evidence="1">
    <location>
        <begin position="314"/>
        <end position="325"/>
    </location>
</feature>
<keyword evidence="2" id="KW-1133">Transmembrane helix</keyword>
<dbReference type="GeneID" id="28733898"/>
<evidence type="ECO:0000313" key="4">
    <source>
        <dbReference type="Proteomes" id="UP000038010"/>
    </source>
</evidence>
<dbReference type="VEuPathDB" id="FungiDB:AB675_2077"/>
<organism evidence="3 4">
    <name type="scientific">Cyphellophora attinorum</name>
    <dbReference type="NCBI Taxonomy" id="1664694"/>
    <lineage>
        <taxon>Eukaryota</taxon>
        <taxon>Fungi</taxon>
        <taxon>Dikarya</taxon>
        <taxon>Ascomycota</taxon>
        <taxon>Pezizomycotina</taxon>
        <taxon>Eurotiomycetes</taxon>
        <taxon>Chaetothyriomycetidae</taxon>
        <taxon>Chaetothyriales</taxon>
        <taxon>Cyphellophoraceae</taxon>
        <taxon>Cyphellophora</taxon>
    </lineage>
</organism>
<feature type="compositionally biased region" description="Polar residues" evidence="1">
    <location>
        <begin position="278"/>
        <end position="303"/>
    </location>
</feature>
<dbReference type="OrthoDB" id="5296155at2759"/>